<dbReference type="InterPro" id="IPR003593">
    <property type="entry name" value="AAA+_ATPase"/>
</dbReference>
<dbReference type="InterPro" id="IPR008571">
    <property type="entry name" value="HerA-like"/>
</dbReference>
<dbReference type="SMART" id="SM00382">
    <property type="entry name" value="AAA"/>
    <property type="match status" value="1"/>
</dbReference>
<dbReference type="EMBL" id="CP001931">
    <property type="protein sequence ID" value="ADC90172.1"/>
    <property type="molecule type" value="Genomic_DNA"/>
</dbReference>
<dbReference type="PANTHER" id="PTHR42957">
    <property type="entry name" value="HELICASE MJ1565-RELATED"/>
    <property type="match status" value="1"/>
</dbReference>
<feature type="domain" description="PLD phosphodiesterase" evidence="1">
    <location>
        <begin position="77"/>
        <end position="104"/>
    </location>
</feature>
<dbReference type="Gene3D" id="3.30.870.10">
    <property type="entry name" value="Endonuclease Chain A"/>
    <property type="match status" value="1"/>
</dbReference>
<dbReference type="InterPro" id="IPR027417">
    <property type="entry name" value="P-loop_NTPase"/>
</dbReference>
<protein>
    <recommendedName>
        <fullName evidence="1">PLD phosphodiesterase domain-containing protein</fullName>
    </recommendedName>
</protein>
<dbReference type="eggNOG" id="COG0433">
    <property type="taxonomic scope" value="Bacteria"/>
</dbReference>
<evidence type="ECO:0000259" key="1">
    <source>
        <dbReference type="PROSITE" id="PS50035"/>
    </source>
</evidence>
<dbReference type="SMART" id="SM00155">
    <property type="entry name" value="PLDc"/>
    <property type="match status" value="1"/>
</dbReference>
<dbReference type="PROSITE" id="PS50035">
    <property type="entry name" value="PLD"/>
    <property type="match status" value="1"/>
</dbReference>
<dbReference type="InterPro" id="IPR002789">
    <property type="entry name" value="HerA_central"/>
</dbReference>
<dbReference type="Proteomes" id="UP000002043">
    <property type="component" value="Chromosome"/>
</dbReference>
<keyword evidence="3" id="KW-1185">Reference proteome</keyword>
<evidence type="ECO:0000313" key="2">
    <source>
        <dbReference type="EMBL" id="ADC90172.1"/>
    </source>
</evidence>
<dbReference type="Gene3D" id="3.40.50.300">
    <property type="entry name" value="P-loop containing nucleotide triphosphate hydrolases"/>
    <property type="match status" value="2"/>
</dbReference>
<dbReference type="Pfam" id="PF01935">
    <property type="entry name" value="DUF87"/>
    <property type="match status" value="1"/>
</dbReference>
<dbReference type="Pfam" id="PF13091">
    <property type="entry name" value="PLDc_2"/>
    <property type="match status" value="1"/>
</dbReference>
<dbReference type="SUPFAM" id="SSF52540">
    <property type="entry name" value="P-loop containing nucleoside triphosphate hydrolases"/>
    <property type="match status" value="1"/>
</dbReference>
<dbReference type="RefSeq" id="WP_012992578.1">
    <property type="nucleotide sequence ID" value="NC_013894.1"/>
</dbReference>
<dbReference type="STRING" id="638303.Thal_1543"/>
<organism evidence="2 3">
    <name type="scientific">Thermocrinis albus (strain DSM 14484 / JCM 11386 / HI 11/12)</name>
    <dbReference type="NCBI Taxonomy" id="638303"/>
    <lineage>
        <taxon>Bacteria</taxon>
        <taxon>Pseudomonadati</taxon>
        <taxon>Aquificota</taxon>
        <taxon>Aquificia</taxon>
        <taxon>Aquificales</taxon>
        <taxon>Aquificaceae</taxon>
        <taxon>Thermocrinis</taxon>
    </lineage>
</organism>
<dbReference type="KEGG" id="tal:Thal_1543"/>
<dbReference type="SUPFAM" id="SSF56024">
    <property type="entry name" value="Phospholipase D/nuclease"/>
    <property type="match status" value="1"/>
</dbReference>
<sequence>MEKSLADTLKERISKARNSVKIASAWIRGDILEDLLSVVCEGVSVEVIVRVSQKEDLDITDLRVFRAVRKCGGRIYINPKLHAKMVIVDDSWAVVGSANLTYSGVVGNIEAVVEVLQEEEIGRLADLFEEIKRSSTELYPDAVGVVISSEISTVRALLLEDLEEQSLVKLPTSDGFLVCRVSNISARGIDISLLERREWHKDWMISLVRAISQEKGDFMLAELKVLCHYRTVKGQREGQFGIPLRAVAVGTQVLPFAKKDEEIAEVFRINMSGYLMDVGVRVGKLYGTEVDVFMDLTKVVSMHMAVLGTTGSGKTTFVRRVIENIPHNYVQVIVMDLFGEYYQKLQIPRENIIHVKIPYTLFPIDAYDVKTMLRSYGVDIQERSSEERRFLAGVRKFLKPDLSLLGYREKSLEEILLLEAGGLQLSVMEFMEMAKRDLGEEALKNQRDVWRSLYEGIRSHAPVVVFDLSDLLHLDSRLNIVGLLLKELFLLSRENGKKRVVVLEEAHHFAPERSVSEPPAGRENLAFIMTKRIALEGRKLGIGLVAVTQRPANISKYILSQLNTQAVFRLITRNDLEAVSILLGEEGGDLLRLLPLLRPGTLYLNGLAVPFGMLLQIEL</sequence>
<proteinExistence type="predicted"/>
<accession>D3SN42</accession>
<dbReference type="GO" id="GO:0003824">
    <property type="term" value="F:catalytic activity"/>
    <property type="evidence" value="ECO:0007669"/>
    <property type="project" value="InterPro"/>
</dbReference>
<dbReference type="HOGENOM" id="CLU_439999_0_0_0"/>
<gene>
    <name evidence="2" type="ordered locus">Thal_1543</name>
</gene>
<reference evidence="3" key="1">
    <citation type="journal article" date="2010" name="Stand. Genomic Sci.">
        <title>Complete genome sequence of Thermocrinis albus type strain (HI 11/12T).</title>
        <authorList>
            <person name="Wirth R."/>
            <person name="Sikorski J."/>
            <person name="Brambilla E."/>
            <person name="Misra M."/>
            <person name="Lapidus A."/>
            <person name="Copeland A."/>
            <person name="Nolan M."/>
            <person name="Lucas S."/>
            <person name="Chen F."/>
            <person name="Tice H."/>
            <person name="Cheng J.F."/>
            <person name="Han C."/>
            <person name="Detter J.C."/>
            <person name="Tapia R."/>
            <person name="Bruce D."/>
            <person name="Goodwin L."/>
            <person name="Pitluck S."/>
            <person name="Pati A."/>
            <person name="Anderson I."/>
            <person name="Ivanova N."/>
            <person name="Mavromatis K."/>
            <person name="Mikhailova N."/>
            <person name="Chen A."/>
            <person name="Palaniappan K."/>
            <person name="Bilek Y."/>
            <person name="Hader T."/>
            <person name="Land M."/>
            <person name="Hauser L."/>
            <person name="Chang Y.J."/>
            <person name="Jeffries C.D."/>
            <person name="Tindall B.J."/>
            <person name="Rohde M."/>
            <person name="Goker M."/>
            <person name="Bristow J."/>
            <person name="Eisen J.A."/>
            <person name="Markowitz V."/>
            <person name="Hugenholtz P."/>
            <person name="Kyrpides N.C."/>
            <person name="Klenk H.P."/>
        </authorList>
    </citation>
    <scope>NUCLEOTIDE SEQUENCE [LARGE SCALE GENOMIC DNA]</scope>
    <source>
        <strain evidence="3">DSM 14484 / JCM 11386 / HI 11/12</strain>
    </source>
</reference>
<dbReference type="eggNOG" id="COG1502">
    <property type="taxonomic scope" value="Bacteria"/>
</dbReference>
<dbReference type="PANTHER" id="PTHR42957:SF1">
    <property type="entry name" value="HELICASE MJ1565-RELATED"/>
    <property type="match status" value="1"/>
</dbReference>
<dbReference type="InterPro" id="IPR001736">
    <property type="entry name" value="PLipase_D/transphosphatidylase"/>
</dbReference>
<dbReference type="GO" id="GO:0006793">
    <property type="term" value="P:phosphorus metabolic process"/>
    <property type="evidence" value="ECO:0007669"/>
    <property type="project" value="UniProtKB-ARBA"/>
</dbReference>
<dbReference type="AlphaFoldDB" id="D3SN42"/>
<evidence type="ECO:0000313" key="3">
    <source>
        <dbReference type="Proteomes" id="UP000002043"/>
    </source>
</evidence>
<dbReference type="OrthoDB" id="9806951at2"/>
<dbReference type="InterPro" id="IPR025202">
    <property type="entry name" value="PLD-like_dom"/>
</dbReference>
<name>D3SN42_THEAH</name>